<evidence type="ECO:0000256" key="6">
    <source>
        <dbReference type="ARBA" id="ARBA00022729"/>
    </source>
</evidence>
<evidence type="ECO:0000256" key="2">
    <source>
        <dbReference type="ARBA" id="ARBA00007606"/>
    </source>
</evidence>
<keyword evidence="7" id="KW-0430">Lectin</keyword>
<evidence type="ECO:0000256" key="4">
    <source>
        <dbReference type="ARBA" id="ARBA00010217"/>
    </source>
</evidence>
<evidence type="ECO:0000256" key="9">
    <source>
        <dbReference type="ARBA" id="ARBA00022840"/>
    </source>
</evidence>
<dbReference type="SUPFAM" id="SSF56112">
    <property type="entry name" value="Protein kinase-like (PK-like)"/>
    <property type="match status" value="1"/>
</dbReference>
<comment type="similarity">
    <text evidence="4">In the C-terminal section; belongs to the protein kinase superfamily. Ser/Thr protein kinase family.</text>
</comment>
<dbReference type="Gene3D" id="1.10.510.10">
    <property type="entry name" value="Transferase(Phosphotransferase) domain 1"/>
    <property type="match status" value="1"/>
</dbReference>
<dbReference type="GO" id="GO:0005524">
    <property type="term" value="F:ATP binding"/>
    <property type="evidence" value="ECO:0007669"/>
    <property type="project" value="UniProtKB-KW"/>
</dbReference>
<evidence type="ECO:0000256" key="8">
    <source>
        <dbReference type="ARBA" id="ARBA00022741"/>
    </source>
</evidence>
<feature type="domain" description="Protein kinase" evidence="13">
    <location>
        <begin position="50"/>
        <end position="356"/>
    </location>
</feature>
<dbReference type="InterPro" id="IPR050528">
    <property type="entry name" value="L-type_Lectin-RKs"/>
</dbReference>
<dbReference type="InterPro" id="IPR011009">
    <property type="entry name" value="Kinase-like_dom_sf"/>
</dbReference>
<keyword evidence="6" id="KW-0732">Signal</keyword>
<dbReference type="KEGG" id="qsa:O6P43_019196"/>
<evidence type="ECO:0000259" key="13">
    <source>
        <dbReference type="PROSITE" id="PS50011"/>
    </source>
</evidence>
<evidence type="ECO:0000256" key="10">
    <source>
        <dbReference type="ARBA" id="ARBA00022989"/>
    </source>
</evidence>
<dbReference type="FunFam" id="1.10.510.10:FF:000522">
    <property type="entry name" value="L-type lectin-domain containing receptor kinase IX.1"/>
    <property type="match status" value="1"/>
</dbReference>
<comment type="similarity">
    <text evidence="3">In the N-terminal section; belongs to the leguminous lectin family.</text>
</comment>
<dbReference type="PANTHER" id="PTHR27007">
    <property type="match status" value="1"/>
</dbReference>
<evidence type="ECO:0000256" key="3">
    <source>
        <dbReference type="ARBA" id="ARBA00008536"/>
    </source>
</evidence>
<keyword evidence="10" id="KW-1133">Transmembrane helix</keyword>
<keyword evidence="14" id="KW-0418">Kinase</keyword>
<comment type="similarity">
    <text evidence="2">Belongs to the leguminous lectin family.</text>
</comment>
<sequence>MGTIELKTVDELGARNRVGRATYVELLHLWDSATEILADFTTRFTFTIDLKGCRDTTTGSDGFAFYLASVGYEIPPNSAGYNLGLFNITTRGGVPGNQIVFFEFDTWENPDIDPPPPVQKHIGINNNNISSLAYVSWNLDYNRTQNVVIIYNATTKDLAVFLTLTWNVRYKIALGLASAIHYLHEDAEQCVLHRDIKSANVLLDEDFSTRLGDSGVAKLVDPLLGTQMTGVVGTYGYLAPEYFNHGRASKESDIYSFGVVALEIARGRRTYLDNEGYHVPLVKWVWELYVAGDILNEASERLKMEFHESEMICLLIVGLWCTHSIDRERPKAGQVIKVLQLEVPLPELPHDMHEYIVNPTHGQANSIQSQPVTSSLYNGGR</sequence>
<keyword evidence="5" id="KW-0812">Transmembrane</keyword>
<dbReference type="PROSITE" id="PS50011">
    <property type="entry name" value="PROTEIN_KINASE_DOM"/>
    <property type="match status" value="1"/>
</dbReference>
<dbReference type="AlphaFoldDB" id="A0AAD7PK19"/>
<dbReference type="InterPro" id="IPR008271">
    <property type="entry name" value="Ser/Thr_kinase_AS"/>
</dbReference>
<reference evidence="14" key="1">
    <citation type="journal article" date="2023" name="Science">
        <title>Elucidation of the pathway for biosynthesis of saponin adjuvants from the soapbark tree.</title>
        <authorList>
            <person name="Reed J."/>
            <person name="Orme A."/>
            <person name="El-Demerdash A."/>
            <person name="Owen C."/>
            <person name="Martin L.B.B."/>
            <person name="Misra R.C."/>
            <person name="Kikuchi S."/>
            <person name="Rejzek M."/>
            <person name="Martin A.C."/>
            <person name="Harkess A."/>
            <person name="Leebens-Mack J."/>
            <person name="Louveau T."/>
            <person name="Stephenson M.J."/>
            <person name="Osbourn A."/>
        </authorList>
    </citation>
    <scope>NUCLEOTIDE SEQUENCE</scope>
    <source>
        <strain evidence="14">S10</strain>
    </source>
</reference>
<evidence type="ECO:0000256" key="11">
    <source>
        <dbReference type="ARBA" id="ARBA00023136"/>
    </source>
</evidence>
<dbReference type="InterPro" id="IPR000719">
    <property type="entry name" value="Prot_kinase_dom"/>
</dbReference>
<dbReference type="Gene3D" id="2.60.120.200">
    <property type="match status" value="1"/>
</dbReference>
<dbReference type="Pfam" id="PF00139">
    <property type="entry name" value="Lectin_legB"/>
    <property type="match status" value="1"/>
</dbReference>
<keyword evidence="9" id="KW-0067">ATP-binding</keyword>
<dbReference type="GO" id="GO:0016020">
    <property type="term" value="C:membrane"/>
    <property type="evidence" value="ECO:0007669"/>
    <property type="project" value="UniProtKB-SubCell"/>
</dbReference>
<gene>
    <name evidence="14" type="ORF">O6P43_019196</name>
</gene>
<dbReference type="Pfam" id="PF07714">
    <property type="entry name" value="PK_Tyr_Ser-Thr"/>
    <property type="match status" value="1"/>
</dbReference>
<comment type="caution">
    <text evidence="14">The sequence shown here is derived from an EMBL/GenBank/DDBJ whole genome shotgun (WGS) entry which is preliminary data.</text>
</comment>
<keyword evidence="12 14" id="KW-0675">Receptor</keyword>
<dbReference type="PROSITE" id="PS00108">
    <property type="entry name" value="PROTEIN_KINASE_ST"/>
    <property type="match status" value="1"/>
</dbReference>
<dbReference type="EMBL" id="JARAOO010000008">
    <property type="protein sequence ID" value="KAJ7958468.1"/>
    <property type="molecule type" value="Genomic_DNA"/>
</dbReference>
<evidence type="ECO:0000256" key="1">
    <source>
        <dbReference type="ARBA" id="ARBA00004479"/>
    </source>
</evidence>
<dbReference type="Proteomes" id="UP001163823">
    <property type="component" value="Chromosome 8"/>
</dbReference>
<comment type="subcellular location">
    <subcellularLocation>
        <location evidence="1">Membrane</location>
        <topology evidence="1">Single-pass type I membrane protein</topology>
    </subcellularLocation>
</comment>
<dbReference type="InterPro" id="IPR013320">
    <property type="entry name" value="ConA-like_dom_sf"/>
</dbReference>
<evidence type="ECO:0000313" key="15">
    <source>
        <dbReference type="Proteomes" id="UP001163823"/>
    </source>
</evidence>
<dbReference type="SUPFAM" id="SSF49899">
    <property type="entry name" value="Concanavalin A-like lectins/glucanases"/>
    <property type="match status" value="1"/>
</dbReference>
<dbReference type="InterPro" id="IPR001220">
    <property type="entry name" value="Legume_lectin_dom"/>
</dbReference>
<evidence type="ECO:0000256" key="7">
    <source>
        <dbReference type="ARBA" id="ARBA00022734"/>
    </source>
</evidence>
<dbReference type="InterPro" id="IPR001245">
    <property type="entry name" value="Ser-Thr/Tyr_kinase_cat_dom"/>
</dbReference>
<dbReference type="GO" id="GO:0030246">
    <property type="term" value="F:carbohydrate binding"/>
    <property type="evidence" value="ECO:0007669"/>
    <property type="project" value="UniProtKB-KW"/>
</dbReference>
<protein>
    <submittedName>
        <fullName evidence="14">Lectin receptor kinase</fullName>
    </submittedName>
</protein>
<dbReference type="SMART" id="SM00220">
    <property type="entry name" value="S_TKc"/>
    <property type="match status" value="1"/>
</dbReference>
<evidence type="ECO:0000256" key="12">
    <source>
        <dbReference type="ARBA" id="ARBA00023170"/>
    </source>
</evidence>
<evidence type="ECO:0000256" key="5">
    <source>
        <dbReference type="ARBA" id="ARBA00022692"/>
    </source>
</evidence>
<keyword evidence="14" id="KW-0808">Transferase</keyword>
<accession>A0AAD7PK19</accession>
<name>A0AAD7PK19_QUISA</name>
<dbReference type="GO" id="GO:0004672">
    <property type="term" value="F:protein kinase activity"/>
    <property type="evidence" value="ECO:0007669"/>
    <property type="project" value="InterPro"/>
</dbReference>
<organism evidence="14 15">
    <name type="scientific">Quillaja saponaria</name>
    <name type="common">Soap bark tree</name>
    <dbReference type="NCBI Taxonomy" id="32244"/>
    <lineage>
        <taxon>Eukaryota</taxon>
        <taxon>Viridiplantae</taxon>
        <taxon>Streptophyta</taxon>
        <taxon>Embryophyta</taxon>
        <taxon>Tracheophyta</taxon>
        <taxon>Spermatophyta</taxon>
        <taxon>Magnoliopsida</taxon>
        <taxon>eudicotyledons</taxon>
        <taxon>Gunneridae</taxon>
        <taxon>Pentapetalae</taxon>
        <taxon>rosids</taxon>
        <taxon>fabids</taxon>
        <taxon>Fabales</taxon>
        <taxon>Quillajaceae</taxon>
        <taxon>Quillaja</taxon>
    </lineage>
</organism>
<evidence type="ECO:0000313" key="14">
    <source>
        <dbReference type="EMBL" id="KAJ7958468.1"/>
    </source>
</evidence>
<keyword evidence="15" id="KW-1185">Reference proteome</keyword>
<keyword evidence="8" id="KW-0547">Nucleotide-binding</keyword>
<proteinExistence type="inferred from homology"/>
<keyword evidence="11" id="KW-0472">Membrane</keyword>